<keyword evidence="3 6" id="KW-1133">Transmembrane helix</keyword>
<feature type="transmembrane region" description="Helical" evidence="6">
    <location>
        <begin position="323"/>
        <end position="343"/>
    </location>
</feature>
<feature type="domain" description="Major facilitator superfamily (MFS) profile" evidence="7">
    <location>
        <begin position="100"/>
        <end position="596"/>
    </location>
</feature>
<dbReference type="OrthoDB" id="6770063at2759"/>
<evidence type="ECO:0000256" key="2">
    <source>
        <dbReference type="ARBA" id="ARBA00022692"/>
    </source>
</evidence>
<feature type="region of interest" description="Disordered" evidence="5">
    <location>
        <begin position="1"/>
        <end position="64"/>
    </location>
</feature>
<keyword evidence="9" id="KW-1185">Reference proteome</keyword>
<accession>A0A168CNQ0</accession>
<dbReference type="Pfam" id="PF07690">
    <property type="entry name" value="MFS_1"/>
    <property type="match status" value="1"/>
</dbReference>
<sequence>MSMPRQETETGPGGGIPADQWAATAALAAGAAAVRDRPEAEEESRSFLLHHDLDDPDNNNAGDIEDLEALQPTSSRRALLGAPPDEEDASWTPPRGFAWMQVAIMTNVFLYGFDGTVTASTYAVISSEFAAANKAAWLTTAYLITAAAFQPLYGRVSDIFGRRACFAVSSLAFAAGCLGCGLAPGVLSLIGMRALAGIGGAGLMTMATIINSDLIPFRKRGMYQAMQNGIVGFGAICGAAFGGSIADSVGWRWCFLAQTPCALAALVFGARVLPKPTPGGVTASSGRLGLVWRRVDFRGAVLLVAAISAQLLGLSLGGNELPWSSPWVVGLVVLSVALLGLFLRVEATTSAMPIIPLRLFKGRLPVLIQTANFLAGAAAYAVSQAWNLFWAVLLEPAAKAGARLAVPSLAGPLGGLVAGIVMSRWGKLVPLVRVGAFFMLLGNTLTATLAFSDSSWKYFAYIFPANFGQGIVYPSILFTSLASFEHADHAVSASTVYLVRSLGTMWGVSITAAILQTTLSVGLPEALGDVPNKWKIIDDIRHSVDALRDLSPDIQLKVQHVYYDGIRYSFMASSFATALVLIAALLASSTALRKTH</sequence>
<evidence type="ECO:0000256" key="4">
    <source>
        <dbReference type="ARBA" id="ARBA00023136"/>
    </source>
</evidence>
<dbReference type="GO" id="GO:0015174">
    <property type="term" value="F:basic amino acid transmembrane transporter activity"/>
    <property type="evidence" value="ECO:0007669"/>
    <property type="project" value="TreeGrafter"/>
</dbReference>
<feature type="transmembrane region" description="Helical" evidence="6">
    <location>
        <begin position="458"/>
        <end position="484"/>
    </location>
</feature>
<feature type="compositionally biased region" description="Low complexity" evidence="5">
    <location>
        <begin position="18"/>
        <end position="33"/>
    </location>
</feature>
<comment type="subcellular location">
    <subcellularLocation>
        <location evidence="1">Membrane</location>
        <topology evidence="1">Multi-pass membrane protein</topology>
    </subcellularLocation>
</comment>
<dbReference type="GO" id="GO:0000329">
    <property type="term" value="C:fungal-type vacuole membrane"/>
    <property type="evidence" value="ECO:0007669"/>
    <property type="project" value="TreeGrafter"/>
</dbReference>
<feature type="transmembrane region" description="Helical" evidence="6">
    <location>
        <begin position="364"/>
        <end position="382"/>
    </location>
</feature>
<evidence type="ECO:0000256" key="5">
    <source>
        <dbReference type="SAM" id="MobiDB-lite"/>
    </source>
</evidence>
<feature type="transmembrane region" description="Helical" evidence="6">
    <location>
        <begin position="295"/>
        <end position="317"/>
    </location>
</feature>
<dbReference type="InterPro" id="IPR011701">
    <property type="entry name" value="MFS"/>
</dbReference>
<dbReference type="PANTHER" id="PTHR23501">
    <property type="entry name" value="MAJOR FACILITATOR SUPERFAMILY"/>
    <property type="match status" value="1"/>
</dbReference>
<dbReference type="Gene3D" id="1.20.1250.20">
    <property type="entry name" value="MFS general substrate transporter like domains"/>
    <property type="match status" value="2"/>
</dbReference>
<comment type="caution">
    <text evidence="8">The sequence shown here is derived from an EMBL/GenBank/DDBJ whole genome shotgun (WGS) entry which is preliminary data.</text>
</comment>
<keyword evidence="4 6" id="KW-0472">Membrane</keyword>
<proteinExistence type="predicted"/>
<protein>
    <submittedName>
        <fullName evidence="8">Major facilitator superfamily domain, general substrate transporter</fullName>
    </submittedName>
</protein>
<feature type="transmembrane region" description="Helical" evidence="6">
    <location>
        <begin position="402"/>
        <end position="422"/>
    </location>
</feature>
<feature type="transmembrane region" description="Helical" evidence="6">
    <location>
        <begin position="434"/>
        <end position="452"/>
    </location>
</feature>
<evidence type="ECO:0000259" key="7">
    <source>
        <dbReference type="PROSITE" id="PS50850"/>
    </source>
</evidence>
<feature type="transmembrane region" description="Helical" evidence="6">
    <location>
        <begin position="255"/>
        <end position="274"/>
    </location>
</feature>
<feature type="transmembrane region" description="Helical" evidence="6">
    <location>
        <begin position="566"/>
        <end position="587"/>
    </location>
</feature>
<dbReference type="RefSeq" id="XP_018707484.1">
    <property type="nucleotide sequence ID" value="XM_018845761.1"/>
</dbReference>
<feature type="transmembrane region" description="Helical" evidence="6">
    <location>
        <begin position="230"/>
        <end position="249"/>
    </location>
</feature>
<dbReference type="FunFam" id="1.20.1250.20:FF:000670">
    <property type="entry name" value="MFS general substrate transporter"/>
    <property type="match status" value="1"/>
</dbReference>
<dbReference type="InterPro" id="IPR036259">
    <property type="entry name" value="MFS_trans_sf"/>
</dbReference>
<evidence type="ECO:0000256" key="6">
    <source>
        <dbReference type="SAM" id="Phobius"/>
    </source>
</evidence>
<dbReference type="EMBL" id="AZHB01000003">
    <property type="protein sequence ID" value="OAA71603.1"/>
    <property type="molecule type" value="Genomic_DNA"/>
</dbReference>
<name>A0A168CNQ0_CORFA</name>
<evidence type="ECO:0000313" key="9">
    <source>
        <dbReference type="Proteomes" id="UP000076744"/>
    </source>
</evidence>
<dbReference type="PROSITE" id="PS50850">
    <property type="entry name" value="MFS"/>
    <property type="match status" value="1"/>
</dbReference>
<evidence type="ECO:0000313" key="8">
    <source>
        <dbReference type="EMBL" id="OAA71603.1"/>
    </source>
</evidence>
<feature type="transmembrane region" description="Helical" evidence="6">
    <location>
        <begin position="135"/>
        <end position="153"/>
    </location>
</feature>
<dbReference type="SUPFAM" id="SSF103473">
    <property type="entry name" value="MFS general substrate transporter"/>
    <property type="match status" value="2"/>
</dbReference>
<gene>
    <name evidence="8" type="ORF">ISF_02154</name>
</gene>
<dbReference type="AlphaFoldDB" id="A0A168CNQ0"/>
<dbReference type="Proteomes" id="UP000076744">
    <property type="component" value="Unassembled WGS sequence"/>
</dbReference>
<keyword evidence="2 6" id="KW-0812">Transmembrane</keyword>
<dbReference type="CDD" id="cd17502">
    <property type="entry name" value="MFS_Azr1_MDR_like"/>
    <property type="match status" value="1"/>
</dbReference>
<feature type="transmembrane region" description="Helical" evidence="6">
    <location>
        <begin position="496"/>
        <end position="515"/>
    </location>
</feature>
<organism evidence="8 9">
    <name type="scientific">Cordyceps fumosorosea (strain ARSEF 2679)</name>
    <name type="common">Isaria fumosorosea</name>
    <dbReference type="NCBI Taxonomy" id="1081104"/>
    <lineage>
        <taxon>Eukaryota</taxon>
        <taxon>Fungi</taxon>
        <taxon>Dikarya</taxon>
        <taxon>Ascomycota</taxon>
        <taxon>Pezizomycotina</taxon>
        <taxon>Sordariomycetes</taxon>
        <taxon>Hypocreomycetidae</taxon>
        <taxon>Hypocreales</taxon>
        <taxon>Cordycipitaceae</taxon>
        <taxon>Cordyceps</taxon>
    </lineage>
</organism>
<reference evidence="8 9" key="1">
    <citation type="journal article" date="2016" name="Genome Biol. Evol.">
        <title>Divergent and convergent evolution of fungal pathogenicity.</title>
        <authorList>
            <person name="Shang Y."/>
            <person name="Xiao G."/>
            <person name="Zheng P."/>
            <person name="Cen K."/>
            <person name="Zhan S."/>
            <person name="Wang C."/>
        </authorList>
    </citation>
    <scope>NUCLEOTIDE SEQUENCE [LARGE SCALE GENOMIC DNA]</scope>
    <source>
        <strain evidence="8 9">ARSEF 2679</strain>
    </source>
</reference>
<dbReference type="InterPro" id="IPR020846">
    <property type="entry name" value="MFS_dom"/>
</dbReference>
<evidence type="ECO:0000256" key="3">
    <source>
        <dbReference type="ARBA" id="ARBA00022989"/>
    </source>
</evidence>
<feature type="transmembrane region" description="Helical" evidence="6">
    <location>
        <begin position="190"/>
        <end position="210"/>
    </location>
</feature>
<feature type="transmembrane region" description="Helical" evidence="6">
    <location>
        <begin position="165"/>
        <end position="184"/>
    </location>
</feature>
<feature type="compositionally biased region" description="Basic and acidic residues" evidence="5">
    <location>
        <begin position="34"/>
        <end position="53"/>
    </location>
</feature>
<evidence type="ECO:0000256" key="1">
    <source>
        <dbReference type="ARBA" id="ARBA00004141"/>
    </source>
</evidence>
<dbReference type="GeneID" id="30018446"/>
<dbReference type="PANTHER" id="PTHR23501:SF81">
    <property type="entry name" value="VACUOLAR BASIC AMINO ACID TRANSPORTER 2"/>
    <property type="match status" value="1"/>
</dbReference>